<keyword evidence="3" id="KW-1185">Reference proteome</keyword>
<dbReference type="RefSeq" id="WP_267540991.1">
    <property type="nucleotide sequence ID" value="NZ_JAPNKA010000001.1"/>
</dbReference>
<sequence>MSASHPSPEQDLAIARAAIARGDLSHAARHLAGALAADPLHPEFLETAEALLREAPENAAQLIPLNEGGWFGEVALRAWLLARTGNATEALSLLLQVVAVKPEVPYLAWTRRWFESPGFVRAVEPLPVAAAAEQILRGVDLSAHPATADSAIELLARVRAVHPEVPELLLVHARMLRGANRFQEGLESALAYERAYSNWTAAIAVAGAYRCLGDVPSALDYFRLALTRKPEDLAVRLDIGDLLWVEGKSQEALASYEEVLAREPEHAWALPSALLLRAQVTGDAALLRDFLRFAEQHPENPRAQDLRQEVLAAGYTPPPEGEPWVDYLPEPSEATISAVLKVLAAFAEGEVGANEANEEMKLTVSCLEAPSAMLSARRQLATQGRGELRVTVQNIPKPDPRVPRQQGWLQRLGFRPQRPALWRYEGTEAHPAVEPPAARVSERIGALAAKPFHLGRWRAEAATLARELAEVRPLEIAATMVHPPPGPSDTMAWNWLNAVQVAAALVLAESEAGRALLHDIVLGPTDWVAGAAVVALTAYAGEDREKAGPVLGMIVKLLGERPSQGHWCLEYPLVVSALRMSGSEPESRDWLQEWRRRLES</sequence>
<dbReference type="PROSITE" id="PS50005">
    <property type="entry name" value="TPR"/>
    <property type="match status" value="1"/>
</dbReference>
<evidence type="ECO:0000313" key="3">
    <source>
        <dbReference type="Proteomes" id="UP001207654"/>
    </source>
</evidence>
<protein>
    <recommendedName>
        <fullName evidence="4">Tetratricopeptide repeat protein</fullName>
    </recommendedName>
</protein>
<comment type="caution">
    <text evidence="2">The sequence shown here is derived from an EMBL/GenBank/DDBJ whole genome shotgun (WGS) entry which is preliminary data.</text>
</comment>
<proteinExistence type="predicted"/>
<evidence type="ECO:0008006" key="4">
    <source>
        <dbReference type="Google" id="ProtNLM"/>
    </source>
</evidence>
<accession>A0ABT4AL48</accession>
<dbReference type="Gene3D" id="1.25.40.10">
    <property type="entry name" value="Tetratricopeptide repeat domain"/>
    <property type="match status" value="1"/>
</dbReference>
<reference evidence="2 3" key="1">
    <citation type="submission" date="2022-11" db="EMBL/GenBank/DDBJ databases">
        <title>Minimal conservation of predation-associated metabolite biosynthetic gene clusters underscores biosynthetic potential of Myxococcota including descriptions for ten novel species: Archangium lansinium sp. nov., Myxococcus landrumus sp. nov., Nannocystis bai.</title>
        <authorList>
            <person name="Ahearne A."/>
            <person name="Stevens C."/>
            <person name="Phillips K."/>
        </authorList>
    </citation>
    <scope>NUCLEOTIDE SEQUENCE [LARGE SCALE GENOMIC DNA]</scope>
    <source>
        <strain evidence="2 3">MIWBW</strain>
    </source>
</reference>
<evidence type="ECO:0000313" key="2">
    <source>
        <dbReference type="EMBL" id="MCY1082423.1"/>
    </source>
</evidence>
<gene>
    <name evidence="2" type="ORF">OV287_49055</name>
</gene>
<keyword evidence="1" id="KW-0802">TPR repeat</keyword>
<evidence type="ECO:0000256" key="1">
    <source>
        <dbReference type="PROSITE-ProRule" id="PRU00339"/>
    </source>
</evidence>
<organism evidence="2 3">
    <name type="scientific">Archangium lansingense</name>
    <dbReference type="NCBI Taxonomy" id="2995310"/>
    <lineage>
        <taxon>Bacteria</taxon>
        <taxon>Pseudomonadati</taxon>
        <taxon>Myxococcota</taxon>
        <taxon>Myxococcia</taxon>
        <taxon>Myxococcales</taxon>
        <taxon>Cystobacterineae</taxon>
        <taxon>Archangiaceae</taxon>
        <taxon>Archangium</taxon>
    </lineage>
</organism>
<dbReference type="EMBL" id="JAPNKA010000001">
    <property type="protein sequence ID" value="MCY1082423.1"/>
    <property type="molecule type" value="Genomic_DNA"/>
</dbReference>
<dbReference type="SUPFAM" id="SSF48452">
    <property type="entry name" value="TPR-like"/>
    <property type="match status" value="1"/>
</dbReference>
<feature type="repeat" description="TPR" evidence="1">
    <location>
        <begin position="233"/>
        <end position="266"/>
    </location>
</feature>
<dbReference type="SMART" id="SM00028">
    <property type="entry name" value="TPR"/>
    <property type="match status" value="2"/>
</dbReference>
<name>A0ABT4AL48_9BACT</name>
<dbReference type="InterPro" id="IPR011990">
    <property type="entry name" value="TPR-like_helical_dom_sf"/>
</dbReference>
<dbReference type="InterPro" id="IPR019734">
    <property type="entry name" value="TPR_rpt"/>
</dbReference>
<dbReference type="Proteomes" id="UP001207654">
    <property type="component" value="Unassembled WGS sequence"/>
</dbReference>